<organism evidence="5 6">
    <name type="scientific">Aspergillus niger</name>
    <dbReference type="NCBI Taxonomy" id="5061"/>
    <lineage>
        <taxon>Eukaryota</taxon>
        <taxon>Fungi</taxon>
        <taxon>Dikarya</taxon>
        <taxon>Ascomycota</taxon>
        <taxon>Pezizomycotina</taxon>
        <taxon>Eurotiomycetes</taxon>
        <taxon>Eurotiomycetidae</taxon>
        <taxon>Eurotiales</taxon>
        <taxon>Aspergillaceae</taxon>
        <taxon>Aspergillus</taxon>
        <taxon>Aspergillus subgen. Circumdati</taxon>
    </lineage>
</organism>
<dbReference type="VEuPathDB" id="FungiDB:M747DRAFT_307363"/>
<dbReference type="NCBIfam" id="TIGR00293">
    <property type="entry name" value="prefoldin subunit alpha"/>
    <property type="match status" value="1"/>
</dbReference>
<dbReference type="AlphaFoldDB" id="A0A100II14"/>
<name>A0A100II14_ASPNG</name>
<evidence type="ECO:0000313" key="5">
    <source>
        <dbReference type="EMBL" id="GAQ41584.1"/>
    </source>
</evidence>
<keyword evidence="2" id="KW-0143">Chaperone</keyword>
<dbReference type="VEuPathDB" id="FungiDB:An08g02840"/>
<dbReference type="GO" id="GO:1990115">
    <property type="term" value="P:RNA polymerase III assembly"/>
    <property type="evidence" value="ECO:0007669"/>
    <property type="project" value="TreeGrafter"/>
</dbReference>
<dbReference type="GO" id="GO:1990113">
    <property type="term" value="P:RNA polymerase I assembly"/>
    <property type="evidence" value="ECO:0007669"/>
    <property type="project" value="TreeGrafter"/>
</dbReference>
<gene>
    <name evidence="5" type="ORF">ABL_04257</name>
</gene>
<comment type="similarity">
    <text evidence="1">Belongs to the prefoldin subunit alpha family.</text>
</comment>
<dbReference type="VEuPathDB" id="FungiDB:An08g02830"/>
<dbReference type="SUPFAM" id="SSF46579">
    <property type="entry name" value="Prefoldin"/>
    <property type="match status" value="1"/>
</dbReference>
<evidence type="ECO:0000256" key="1">
    <source>
        <dbReference type="ARBA" id="ARBA00010048"/>
    </source>
</evidence>
<evidence type="ECO:0000256" key="3">
    <source>
        <dbReference type="SAM" id="Coils"/>
    </source>
</evidence>
<feature type="coiled-coil region" evidence="3">
    <location>
        <begin position="256"/>
        <end position="290"/>
    </location>
</feature>
<protein>
    <submittedName>
        <fullName evidence="5">Prefoldin subunit 5</fullName>
    </submittedName>
</protein>
<dbReference type="Proteomes" id="UP000068243">
    <property type="component" value="Unassembled WGS sequence"/>
</dbReference>
<dbReference type="VEuPathDB" id="FungiDB:M747DRAFT_283333"/>
<accession>A0A100II14</accession>
<proteinExistence type="inferred from homology"/>
<dbReference type="Gene3D" id="1.10.287.370">
    <property type="match status" value="1"/>
</dbReference>
<keyword evidence="3" id="KW-0175">Coiled coil</keyword>
<dbReference type="GO" id="GO:0005737">
    <property type="term" value="C:cytoplasm"/>
    <property type="evidence" value="ECO:0007669"/>
    <property type="project" value="TreeGrafter"/>
</dbReference>
<dbReference type="GO" id="GO:0016272">
    <property type="term" value="C:prefoldin complex"/>
    <property type="evidence" value="ECO:0007669"/>
    <property type="project" value="InterPro"/>
</dbReference>
<dbReference type="PANTHER" id="PTHR12674">
    <property type="entry name" value="PREFOLDIN SUBUNIT 5"/>
    <property type="match status" value="1"/>
</dbReference>
<dbReference type="VEuPathDB" id="FungiDB:ASPNIDRAFT2_1140245"/>
<feature type="region of interest" description="Disordered" evidence="4">
    <location>
        <begin position="94"/>
        <end position="165"/>
    </location>
</feature>
<evidence type="ECO:0000256" key="4">
    <source>
        <dbReference type="SAM" id="MobiDB-lite"/>
    </source>
</evidence>
<dbReference type="GO" id="GO:1990114">
    <property type="term" value="P:RNA polymerase II core complex assembly"/>
    <property type="evidence" value="ECO:0007669"/>
    <property type="project" value="TreeGrafter"/>
</dbReference>
<reference evidence="6" key="1">
    <citation type="journal article" date="2016" name="Genome Announc.">
        <title>Draft genome sequence of Aspergillus niger strain An76.</title>
        <authorList>
            <person name="Gong W."/>
            <person name="Cheng Z."/>
            <person name="Zhang H."/>
            <person name="Liu L."/>
            <person name="Gao P."/>
            <person name="Wang L."/>
        </authorList>
    </citation>
    <scope>NUCLEOTIDE SEQUENCE [LARGE SCALE GENOMIC DNA]</scope>
    <source>
        <strain evidence="6">An76</strain>
    </source>
</reference>
<comment type="caution">
    <text evidence="5">The sequence shown here is derived from an EMBL/GenBank/DDBJ whole genome shotgun (WGS) entry which is preliminary data.</text>
</comment>
<sequence length="318" mass="34775">MGIELTSPEGSRPASPVFECTLTSKAEASLAENCLTYKISQLFRDAHGAVYSLVVYDKFGVRKLTLEKVRRFGVVERQLNYYLEKYPIEDADDLAHNPPLMHSMHPPSPPYTRPETAGHPQSSKPASPPPLPLPYNPIQTKKPKMPPPNTPASSDSPPPGSVNINSLSVPQLRALQTRLSSELEHLTTSHAKLRAAQLKFKDCVRSINEGVIGSQKKGTDGKEDILVPLTSSLYVKGKLADREKVLVDVGTGFYVEKTAAKAIEFYENKVKELETNLTELEKIVQTKSQQQRLFEDALRQKLLAEGAGSAATASAGAG</sequence>
<dbReference type="GO" id="GO:0006457">
    <property type="term" value="P:protein folding"/>
    <property type="evidence" value="ECO:0007669"/>
    <property type="project" value="InterPro"/>
</dbReference>
<dbReference type="InterPro" id="IPR009053">
    <property type="entry name" value="Prefoldin"/>
</dbReference>
<dbReference type="PaxDb" id="5061-CADANGAP00006478"/>
<dbReference type="InterPro" id="IPR011599">
    <property type="entry name" value="PFD_alpha_archaea"/>
</dbReference>
<dbReference type="FunFam" id="1.10.287.370:FF:000004">
    <property type="entry name" value="Probable prefoldin subunit 5"/>
    <property type="match status" value="1"/>
</dbReference>
<dbReference type="CDD" id="cd23157">
    <property type="entry name" value="Prefoldin_5"/>
    <property type="match status" value="1"/>
</dbReference>
<dbReference type="InterPro" id="IPR004127">
    <property type="entry name" value="Prefoldin_subunit_alpha"/>
</dbReference>
<evidence type="ECO:0000313" key="6">
    <source>
        <dbReference type="Proteomes" id="UP000068243"/>
    </source>
</evidence>
<dbReference type="Pfam" id="PF02996">
    <property type="entry name" value="Prefoldin"/>
    <property type="match status" value="1"/>
</dbReference>
<dbReference type="VEuPathDB" id="FungiDB:ATCC64974_104150"/>
<feature type="compositionally biased region" description="Pro residues" evidence="4">
    <location>
        <begin position="145"/>
        <end position="160"/>
    </location>
</feature>
<dbReference type="OrthoDB" id="10267474at2759"/>
<dbReference type="VEuPathDB" id="FungiDB:ASPNIDRAFT2_1188657"/>
<dbReference type="PANTHER" id="PTHR12674:SF2">
    <property type="entry name" value="PREFOLDIN SUBUNIT 5"/>
    <property type="match status" value="1"/>
</dbReference>
<evidence type="ECO:0000256" key="2">
    <source>
        <dbReference type="ARBA" id="ARBA00023186"/>
    </source>
</evidence>
<dbReference type="GO" id="GO:0051082">
    <property type="term" value="F:unfolded protein binding"/>
    <property type="evidence" value="ECO:0007669"/>
    <property type="project" value="InterPro"/>
</dbReference>
<dbReference type="EMBL" id="BCMY01000006">
    <property type="protein sequence ID" value="GAQ41584.1"/>
    <property type="molecule type" value="Genomic_DNA"/>
</dbReference>
<feature type="compositionally biased region" description="Pro residues" evidence="4">
    <location>
        <begin position="126"/>
        <end position="135"/>
    </location>
</feature>